<accession>M7PGV7</accession>
<comment type="caution">
    <text evidence="1">The sequence shown here is derived from an EMBL/GenBank/DDBJ whole genome shotgun (WGS) entry which is preliminary data.</text>
</comment>
<dbReference type="RefSeq" id="XP_007873855.1">
    <property type="nucleotide sequence ID" value="XM_007875664.1"/>
</dbReference>
<dbReference type="OrthoDB" id="2117820at2759"/>
<reference evidence="2" key="1">
    <citation type="journal article" date="2016" name="Nat. Commun.">
        <title>Genome analysis of three Pneumocystis species reveals adaptation mechanisms to life exclusively in mammalian hosts.</title>
        <authorList>
            <person name="Ma L."/>
            <person name="Chen Z."/>
            <person name="Huang D.W."/>
            <person name="Kutty G."/>
            <person name="Ishihara M."/>
            <person name="Wang H."/>
            <person name="Abouelleil A."/>
            <person name="Bishop L."/>
            <person name="Davey E."/>
            <person name="Deng R."/>
            <person name="Deng X."/>
            <person name="Fan L."/>
            <person name="Fantoni G."/>
            <person name="Fitzgerald M."/>
            <person name="Gogineni E."/>
            <person name="Goldberg J.M."/>
            <person name="Handley G."/>
            <person name="Hu X."/>
            <person name="Huber C."/>
            <person name="Jiao X."/>
            <person name="Jones K."/>
            <person name="Levin J.Z."/>
            <person name="Liu Y."/>
            <person name="Macdonald P."/>
            <person name="Melnikov A."/>
            <person name="Raley C."/>
            <person name="Sassi M."/>
            <person name="Sherman B.T."/>
            <person name="Song X."/>
            <person name="Sykes S."/>
            <person name="Tran B."/>
            <person name="Walsh L."/>
            <person name="Xia Y."/>
            <person name="Yang J."/>
            <person name="Young S."/>
            <person name="Zeng Q."/>
            <person name="Zheng X."/>
            <person name="Stephens R."/>
            <person name="Nusbaum C."/>
            <person name="Birren B.W."/>
            <person name="Azadi P."/>
            <person name="Lempicki R.A."/>
            <person name="Cuomo C.A."/>
            <person name="Kovacs J.A."/>
        </authorList>
    </citation>
    <scope>NUCLEOTIDE SEQUENCE [LARGE SCALE GENOMIC DNA]</scope>
    <source>
        <strain evidence="2">B123</strain>
    </source>
</reference>
<dbReference type="GeneID" id="19895575"/>
<dbReference type="Proteomes" id="UP000011958">
    <property type="component" value="Unassembled WGS sequence"/>
</dbReference>
<organism evidence="1 2">
    <name type="scientific">Pneumocystis murina (strain B123)</name>
    <name type="common">Mouse pneumocystis pneumonia agent</name>
    <name type="synonym">Pneumocystis carinii f. sp. muris</name>
    <dbReference type="NCBI Taxonomy" id="1069680"/>
    <lineage>
        <taxon>Eukaryota</taxon>
        <taxon>Fungi</taxon>
        <taxon>Dikarya</taxon>
        <taxon>Ascomycota</taxon>
        <taxon>Taphrinomycotina</taxon>
        <taxon>Pneumocystomycetes</taxon>
        <taxon>Pneumocystaceae</taxon>
        <taxon>Pneumocystis</taxon>
    </lineage>
</organism>
<dbReference type="HOGENOM" id="CLU_869105_0_0_1"/>
<name>M7PGV7_PNEMU</name>
<evidence type="ECO:0000313" key="1">
    <source>
        <dbReference type="EMBL" id="EMR09694.1"/>
    </source>
</evidence>
<dbReference type="AlphaFoldDB" id="M7PGV7"/>
<dbReference type="VEuPathDB" id="FungiDB:PNEG_01881"/>
<proteinExistence type="predicted"/>
<sequence>MSLFSHCFKKKRLIFSEILFRQRNLWTRSSLTQNLSESPLPSPIDKFPFIFRHAPKAPSYPRFFPPSKDLKPLTYVFDSLQQLFATYISYSSAEVRFGSDYWPNEFCIGATYATRKFFQLLKEPRSRLSEIMTEDLLILLDEFIRKDNHGPLRLRPYIQLKHVYNSKIRTVFVNFGCKDTFKYLSELEKSNMTDPRYIRIRWKTFNIGLKLTSYEKDIPASFTTTKNLAIREMKKGISYAVDLEIDGEFETGYFDSLDEKDENIQPKIVNKEKRTVVVTFQSQHCNPGCKLSVENVCNDDELIKEGVEWKISVYKYIYWH</sequence>
<dbReference type="EMBL" id="AFWA02000009">
    <property type="protein sequence ID" value="EMR09694.1"/>
    <property type="molecule type" value="Genomic_DNA"/>
</dbReference>
<keyword evidence="2" id="KW-1185">Reference proteome</keyword>
<protein>
    <submittedName>
        <fullName evidence="1">Uncharacterized protein</fullName>
    </submittedName>
</protein>
<evidence type="ECO:0000313" key="2">
    <source>
        <dbReference type="Proteomes" id="UP000011958"/>
    </source>
</evidence>
<gene>
    <name evidence="1" type="ORF">PNEG_01881</name>
</gene>